<proteinExistence type="predicted"/>
<evidence type="ECO:0000259" key="2">
    <source>
        <dbReference type="PROSITE" id="PS51465"/>
    </source>
</evidence>
<evidence type="ECO:0000256" key="1">
    <source>
        <dbReference type="SAM" id="SignalP"/>
    </source>
</evidence>
<dbReference type="CDD" id="cd00104">
    <property type="entry name" value="KAZAL_FS"/>
    <property type="match status" value="1"/>
</dbReference>
<dbReference type="Proteomes" id="UP000094569">
    <property type="component" value="Unassembled WGS sequence"/>
</dbReference>
<name>A0A1E3BFE4_ASPCR</name>
<accession>A0A1E3BFE4</accession>
<evidence type="ECO:0000313" key="3">
    <source>
        <dbReference type="EMBL" id="ODM19705.1"/>
    </source>
</evidence>
<dbReference type="Pfam" id="PF00050">
    <property type="entry name" value="Kazal_1"/>
    <property type="match status" value="1"/>
</dbReference>
<gene>
    <name evidence="3" type="ORF">SI65_04691</name>
</gene>
<sequence>MKFLLAAITFLLPLSFALPTTQDGGNDCPTVCTMEYNPVCGVDAEGNTKNFSNSCTFNVQNCQNPEQVYTQVELSRCN</sequence>
<dbReference type="InterPro" id="IPR002350">
    <property type="entry name" value="Kazal_dom"/>
</dbReference>
<evidence type="ECO:0000313" key="4">
    <source>
        <dbReference type="Proteomes" id="UP000094569"/>
    </source>
</evidence>
<keyword evidence="4" id="KW-1185">Reference proteome</keyword>
<organism evidence="3 4">
    <name type="scientific">Aspergillus cristatus</name>
    <name type="common">Chinese Fuzhuan brick tea-fermentation fungus</name>
    <name type="synonym">Eurotium cristatum</name>
    <dbReference type="NCBI Taxonomy" id="573508"/>
    <lineage>
        <taxon>Eukaryota</taxon>
        <taxon>Fungi</taxon>
        <taxon>Dikarya</taxon>
        <taxon>Ascomycota</taxon>
        <taxon>Pezizomycotina</taxon>
        <taxon>Eurotiomycetes</taxon>
        <taxon>Eurotiomycetidae</taxon>
        <taxon>Eurotiales</taxon>
        <taxon>Aspergillaceae</taxon>
        <taxon>Aspergillus</taxon>
        <taxon>Aspergillus subgen. Aspergillus</taxon>
    </lineage>
</organism>
<protein>
    <recommendedName>
        <fullName evidence="2">Kazal-like domain-containing protein</fullName>
    </recommendedName>
</protein>
<dbReference type="VEuPathDB" id="FungiDB:SI65_04691"/>
<comment type="caution">
    <text evidence="3">The sequence shown here is derived from an EMBL/GenBank/DDBJ whole genome shotgun (WGS) entry which is preliminary data.</text>
</comment>
<dbReference type="PROSITE" id="PS51465">
    <property type="entry name" value="KAZAL_2"/>
    <property type="match status" value="1"/>
</dbReference>
<dbReference type="OrthoDB" id="6614329at2759"/>
<dbReference type="EMBL" id="JXNT01000004">
    <property type="protein sequence ID" value="ODM19705.1"/>
    <property type="molecule type" value="Genomic_DNA"/>
</dbReference>
<dbReference type="AlphaFoldDB" id="A0A1E3BFE4"/>
<dbReference type="InterPro" id="IPR036058">
    <property type="entry name" value="Kazal_dom_sf"/>
</dbReference>
<feature type="domain" description="Kazal-like" evidence="2">
    <location>
        <begin position="22"/>
        <end position="78"/>
    </location>
</feature>
<keyword evidence="1" id="KW-0732">Signal</keyword>
<feature type="chain" id="PRO_5009123656" description="Kazal-like domain-containing protein" evidence="1">
    <location>
        <begin position="18"/>
        <end position="78"/>
    </location>
</feature>
<feature type="signal peptide" evidence="1">
    <location>
        <begin position="1"/>
        <end position="17"/>
    </location>
</feature>
<dbReference type="SUPFAM" id="SSF100895">
    <property type="entry name" value="Kazal-type serine protease inhibitors"/>
    <property type="match status" value="1"/>
</dbReference>
<reference evidence="3 4" key="1">
    <citation type="journal article" date="2016" name="BMC Genomics">
        <title>Comparative genomic and transcriptomic analyses of the Fuzhuan brick tea-fermentation fungus Aspergillus cristatus.</title>
        <authorList>
            <person name="Ge Y."/>
            <person name="Wang Y."/>
            <person name="Liu Y."/>
            <person name="Tan Y."/>
            <person name="Ren X."/>
            <person name="Zhang X."/>
            <person name="Hyde K.D."/>
            <person name="Liu Y."/>
            <person name="Liu Z."/>
        </authorList>
    </citation>
    <scope>NUCLEOTIDE SEQUENCE [LARGE SCALE GENOMIC DNA]</scope>
    <source>
        <strain evidence="3 4">GZAAS20.1005</strain>
    </source>
</reference>
<dbReference type="Gene3D" id="3.30.60.30">
    <property type="match status" value="1"/>
</dbReference>